<dbReference type="AlphaFoldDB" id="A0A178TKW8"/>
<dbReference type="EMBL" id="LUCQ01000025">
    <property type="protein sequence ID" value="OAO82348.1"/>
    <property type="molecule type" value="Genomic_DNA"/>
</dbReference>
<evidence type="ECO:0000313" key="2">
    <source>
        <dbReference type="Proteomes" id="UP000078336"/>
    </source>
</evidence>
<organism evidence="1 2">
    <name type="scientific">Anoxybacillus flavithermus</name>
    <dbReference type="NCBI Taxonomy" id="33934"/>
    <lineage>
        <taxon>Bacteria</taxon>
        <taxon>Bacillati</taxon>
        <taxon>Bacillota</taxon>
        <taxon>Bacilli</taxon>
        <taxon>Bacillales</taxon>
        <taxon>Anoxybacillaceae</taxon>
        <taxon>Anoxybacillus</taxon>
    </lineage>
</organism>
<comment type="caution">
    <text evidence="1">The sequence shown here is derived from an EMBL/GenBank/DDBJ whole genome shotgun (WGS) entry which is preliminary data.</text>
</comment>
<sequence>MHGHWMGVFMSLSDRWGRFLSSQPKLACTPPKEGGVPT</sequence>
<proteinExistence type="predicted"/>
<evidence type="ECO:0000313" key="1">
    <source>
        <dbReference type="EMBL" id="OAO82348.1"/>
    </source>
</evidence>
<name>A0A178TKW8_9BACL</name>
<gene>
    <name evidence="1" type="ORF">TAF16_0292</name>
</gene>
<accession>A0A178TKW8</accession>
<dbReference type="Proteomes" id="UP000078336">
    <property type="component" value="Unassembled WGS sequence"/>
</dbReference>
<keyword evidence="2" id="KW-1185">Reference proteome</keyword>
<reference evidence="1 2" key="1">
    <citation type="submission" date="2016-03" db="EMBL/GenBank/DDBJ databases">
        <title>Spore heat resistance.</title>
        <authorList>
            <person name="Boekhorst J."/>
            <person name="Berendsen E.M."/>
            <person name="Wells-Bennik M.H."/>
            <person name="Kuipers O.P."/>
        </authorList>
    </citation>
    <scope>NUCLEOTIDE SEQUENCE [LARGE SCALE GENOMIC DNA]</scope>
    <source>
        <strain evidence="1 2">AF16</strain>
    </source>
</reference>
<dbReference type="PATRIC" id="fig|33934.7.peg.1183"/>
<protein>
    <submittedName>
        <fullName evidence="1">Uncharacterized protein</fullName>
    </submittedName>
</protein>